<keyword evidence="2" id="KW-1185">Reference proteome</keyword>
<sequence length="107" mass="12363">MRMAVLLTFIRSSHDASWTCSPETLEDVAQVIFVSRRRALGLFRLDFAVFTFAGCELQKNFWSCKSKSHWSAIQAEQLCPSYTSHDRVVFAKANNLFVKKRILQNLF</sequence>
<protein>
    <submittedName>
        <fullName evidence="1">Uncharacterized protein</fullName>
    </submittedName>
</protein>
<comment type="caution">
    <text evidence="1">The sequence shown here is derived from an EMBL/GenBank/DDBJ whole genome shotgun (WGS) entry which is preliminary data.</text>
</comment>
<accession>A0AAQ4EDP0</accession>
<evidence type="ECO:0000313" key="2">
    <source>
        <dbReference type="Proteomes" id="UP001321473"/>
    </source>
</evidence>
<gene>
    <name evidence="1" type="ORF">V5799_024036</name>
</gene>
<proteinExistence type="predicted"/>
<evidence type="ECO:0000313" key="1">
    <source>
        <dbReference type="EMBL" id="KAK8772718.1"/>
    </source>
</evidence>
<reference evidence="1 2" key="1">
    <citation type="journal article" date="2023" name="Arcadia Sci">
        <title>De novo assembly of a long-read Amblyomma americanum tick genome.</title>
        <authorList>
            <person name="Chou S."/>
            <person name="Poskanzer K.E."/>
            <person name="Rollins M."/>
            <person name="Thuy-Boun P.S."/>
        </authorList>
    </citation>
    <scope>NUCLEOTIDE SEQUENCE [LARGE SCALE GENOMIC DNA]</scope>
    <source>
        <strain evidence="1">F_SG_1</strain>
        <tissue evidence="1">Salivary glands</tissue>
    </source>
</reference>
<dbReference type="EMBL" id="JARKHS020017931">
    <property type="protein sequence ID" value="KAK8772718.1"/>
    <property type="molecule type" value="Genomic_DNA"/>
</dbReference>
<organism evidence="1 2">
    <name type="scientific">Amblyomma americanum</name>
    <name type="common">Lone star tick</name>
    <dbReference type="NCBI Taxonomy" id="6943"/>
    <lineage>
        <taxon>Eukaryota</taxon>
        <taxon>Metazoa</taxon>
        <taxon>Ecdysozoa</taxon>
        <taxon>Arthropoda</taxon>
        <taxon>Chelicerata</taxon>
        <taxon>Arachnida</taxon>
        <taxon>Acari</taxon>
        <taxon>Parasitiformes</taxon>
        <taxon>Ixodida</taxon>
        <taxon>Ixodoidea</taxon>
        <taxon>Ixodidae</taxon>
        <taxon>Amblyomminae</taxon>
        <taxon>Amblyomma</taxon>
    </lineage>
</organism>
<dbReference type="AlphaFoldDB" id="A0AAQ4EDP0"/>
<name>A0AAQ4EDP0_AMBAM</name>
<dbReference type="Proteomes" id="UP001321473">
    <property type="component" value="Unassembled WGS sequence"/>
</dbReference>